<protein>
    <recommendedName>
        <fullName evidence="4">Phytanoyl-CoA dioxygenase</fullName>
    </recommendedName>
</protein>
<dbReference type="Gene3D" id="2.60.120.620">
    <property type="entry name" value="q2cbj1_9rhob like domain"/>
    <property type="match status" value="1"/>
</dbReference>
<dbReference type="PATRIC" id="fig|1365257.3.peg.4472"/>
<sequence>MNRYNYNRDGFFTGELPPESNKYLDNSIAKLPNILAGKFDLNNAPWAAVGFENPEELKRISQLHIVDQDFRNLITCSDLAQLVAKHLNASQIKVWGSQLYLKPPSYSDKTTVGFHRDSQHMPLFKAGSITLWIPFIDCDELNGSLKYLQRSHHWEHALPASGAHFQNILSQEHLLKEQVADDEWSNISVNLKKGQFSVHHMHTLHGSGPNYSRNWRTALAIGLLIDDYELDTHAPDYGFKKALSDDFLSPVIFQK</sequence>
<evidence type="ECO:0000313" key="2">
    <source>
        <dbReference type="EMBL" id="KZN61575.1"/>
    </source>
</evidence>
<evidence type="ECO:0000313" key="3">
    <source>
        <dbReference type="Proteomes" id="UP000076661"/>
    </source>
</evidence>
<dbReference type="GO" id="GO:0016706">
    <property type="term" value="F:2-oxoglutarate-dependent dioxygenase activity"/>
    <property type="evidence" value="ECO:0007669"/>
    <property type="project" value="UniProtKB-ARBA"/>
</dbReference>
<dbReference type="InterPro" id="IPR008775">
    <property type="entry name" value="Phytyl_CoA_dOase-like"/>
</dbReference>
<dbReference type="Proteomes" id="UP000076661">
    <property type="component" value="Unassembled WGS sequence"/>
</dbReference>
<evidence type="ECO:0008006" key="4">
    <source>
        <dbReference type="Google" id="ProtNLM"/>
    </source>
</evidence>
<dbReference type="PANTHER" id="PTHR20883">
    <property type="entry name" value="PHYTANOYL-COA DIOXYGENASE DOMAIN CONTAINING 1"/>
    <property type="match status" value="1"/>
</dbReference>
<dbReference type="GO" id="GO:0005506">
    <property type="term" value="F:iron ion binding"/>
    <property type="evidence" value="ECO:0007669"/>
    <property type="project" value="UniProtKB-ARBA"/>
</dbReference>
<comment type="cofactor">
    <cofactor evidence="1">
        <name>Fe(2+)</name>
        <dbReference type="ChEBI" id="CHEBI:29033"/>
    </cofactor>
</comment>
<evidence type="ECO:0000256" key="1">
    <source>
        <dbReference type="ARBA" id="ARBA00001954"/>
    </source>
</evidence>
<proteinExistence type="predicted"/>
<name>A0A167JRV5_9GAMM</name>
<reference evidence="2 3" key="1">
    <citation type="submission" date="2013-07" db="EMBL/GenBank/DDBJ databases">
        <title>Comparative Genomic and Metabolomic Analysis of Twelve Strains of Pseudoalteromonas luteoviolacea.</title>
        <authorList>
            <person name="Vynne N.G."/>
            <person name="Mansson M."/>
            <person name="Gram L."/>
        </authorList>
    </citation>
    <scope>NUCLEOTIDE SEQUENCE [LARGE SCALE GENOMIC DNA]</scope>
    <source>
        <strain evidence="2 3">S4060-1</strain>
    </source>
</reference>
<dbReference type="RefSeq" id="WP_063382675.1">
    <property type="nucleotide sequence ID" value="NZ_AUXX01000045.1"/>
</dbReference>
<organism evidence="2 3">
    <name type="scientific">Pseudoalteromonas luteoviolacea S4060-1</name>
    <dbReference type="NCBI Taxonomy" id="1365257"/>
    <lineage>
        <taxon>Bacteria</taxon>
        <taxon>Pseudomonadati</taxon>
        <taxon>Pseudomonadota</taxon>
        <taxon>Gammaproteobacteria</taxon>
        <taxon>Alteromonadales</taxon>
        <taxon>Pseudoalteromonadaceae</taxon>
        <taxon>Pseudoalteromonas</taxon>
    </lineage>
</organism>
<dbReference type="SUPFAM" id="SSF51197">
    <property type="entry name" value="Clavaminate synthase-like"/>
    <property type="match status" value="1"/>
</dbReference>
<comment type="caution">
    <text evidence="2">The sequence shown here is derived from an EMBL/GenBank/DDBJ whole genome shotgun (WGS) entry which is preliminary data.</text>
</comment>
<dbReference type="PANTHER" id="PTHR20883:SF48">
    <property type="entry name" value="ECTOINE DIOXYGENASE"/>
    <property type="match status" value="1"/>
</dbReference>
<dbReference type="Pfam" id="PF05721">
    <property type="entry name" value="PhyH"/>
    <property type="match status" value="1"/>
</dbReference>
<dbReference type="AlphaFoldDB" id="A0A167JRV5"/>
<accession>A0A167JRV5</accession>
<dbReference type="EMBL" id="AUXX01000045">
    <property type="protein sequence ID" value="KZN61575.1"/>
    <property type="molecule type" value="Genomic_DNA"/>
</dbReference>
<gene>
    <name evidence="2" type="ORF">N478_05775</name>
</gene>